<sequence>MFLITGGRGAVATHLTRLLLDGGRPVRLGSARPDSLTPPDGVDAVRLDLTDPACFPDALSGVRSVFLYAEPARIDDLIGAAHRAGVEHVVLLSSSSVLGPDAADDPLARSHLDVEKALLASPLTVTILRPGSFASNASAWAWPIRAGRPVSLPFPDAHTDPIHEKDVADAAYAVLTDERHRGDAYTLTGPESLTFAQQLDRLGAVLGRPVPVGHVTRDEWKREMAEYIPGHYADALLNWWESTVDRPVAVTKTVELLTGHPALSFETWAADHAGDFS</sequence>
<evidence type="ECO:0000313" key="2">
    <source>
        <dbReference type="EMBL" id="GIJ58467.1"/>
    </source>
</evidence>
<dbReference type="SUPFAM" id="SSF51735">
    <property type="entry name" value="NAD(P)-binding Rossmann-fold domains"/>
    <property type="match status" value="1"/>
</dbReference>
<keyword evidence="3" id="KW-1185">Reference proteome</keyword>
<feature type="domain" description="NAD(P)-binding" evidence="1">
    <location>
        <begin position="6"/>
        <end position="178"/>
    </location>
</feature>
<dbReference type="PANTHER" id="PTHR43162">
    <property type="match status" value="1"/>
</dbReference>
<accession>A0A8J4E3Y8</accession>
<evidence type="ECO:0000259" key="1">
    <source>
        <dbReference type="Pfam" id="PF13460"/>
    </source>
</evidence>
<dbReference type="EMBL" id="BOPG01000037">
    <property type="protein sequence ID" value="GIJ58467.1"/>
    <property type="molecule type" value="Genomic_DNA"/>
</dbReference>
<dbReference type="Pfam" id="PF13460">
    <property type="entry name" value="NAD_binding_10"/>
    <property type="match status" value="1"/>
</dbReference>
<dbReference type="RefSeq" id="WP_203999318.1">
    <property type="nucleotide sequence ID" value="NZ_BOPG01000037.1"/>
</dbReference>
<dbReference type="InterPro" id="IPR016040">
    <property type="entry name" value="NAD(P)-bd_dom"/>
</dbReference>
<gene>
    <name evidence="2" type="ORF">Vau01_059830</name>
</gene>
<dbReference type="Proteomes" id="UP000612585">
    <property type="component" value="Unassembled WGS sequence"/>
</dbReference>
<dbReference type="AlphaFoldDB" id="A0A8J4E3Y8"/>
<protein>
    <submittedName>
        <fullName evidence="2">Nucleotide-diphosphate-sugar epimerase</fullName>
    </submittedName>
</protein>
<dbReference type="InterPro" id="IPR051604">
    <property type="entry name" value="Ergot_Alk_Oxidoreductase"/>
</dbReference>
<name>A0A8J4E3Y8_9ACTN</name>
<reference evidence="2" key="1">
    <citation type="submission" date="2021-01" db="EMBL/GenBank/DDBJ databases">
        <title>Whole genome shotgun sequence of Virgisporangium aurantiacum NBRC 16421.</title>
        <authorList>
            <person name="Komaki H."/>
            <person name="Tamura T."/>
        </authorList>
    </citation>
    <scope>NUCLEOTIDE SEQUENCE</scope>
    <source>
        <strain evidence="2">NBRC 16421</strain>
    </source>
</reference>
<proteinExistence type="predicted"/>
<organism evidence="2 3">
    <name type="scientific">Virgisporangium aurantiacum</name>
    <dbReference type="NCBI Taxonomy" id="175570"/>
    <lineage>
        <taxon>Bacteria</taxon>
        <taxon>Bacillati</taxon>
        <taxon>Actinomycetota</taxon>
        <taxon>Actinomycetes</taxon>
        <taxon>Micromonosporales</taxon>
        <taxon>Micromonosporaceae</taxon>
        <taxon>Virgisporangium</taxon>
    </lineage>
</organism>
<dbReference type="PANTHER" id="PTHR43162:SF1">
    <property type="entry name" value="PRESTALK A DIFFERENTIATION PROTEIN A"/>
    <property type="match status" value="1"/>
</dbReference>
<comment type="caution">
    <text evidence="2">The sequence shown here is derived from an EMBL/GenBank/DDBJ whole genome shotgun (WGS) entry which is preliminary data.</text>
</comment>
<dbReference type="Gene3D" id="3.40.50.720">
    <property type="entry name" value="NAD(P)-binding Rossmann-like Domain"/>
    <property type="match status" value="1"/>
</dbReference>
<dbReference type="InterPro" id="IPR036291">
    <property type="entry name" value="NAD(P)-bd_dom_sf"/>
</dbReference>
<evidence type="ECO:0000313" key="3">
    <source>
        <dbReference type="Proteomes" id="UP000612585"/>
    </source>
</evidence>